<accession>L8GYR4</accession>
<organism evidence="2 3">
    <name type="scientific">Acanthamoeba castellanii (strain ATCC 30010 / Neff)</name>
    <dbReference type="NCBI Taxonomy" id="1257118"/>
    <lineage>
        <taxon>Eukaryota</taxon>
        <taxon>Amoebozoa</taxon>
        <taxon>Discosea</taxon>
        <taxon>Longamoebia</taxon>
        <taxon>Centramoebida</taxon>
        <taxon>Acanthamoebidae</taxon>
        <taxon>Acanthamoeba</taxon>
    </lineage>
</organism>
<dbReference type="VEuPathDB" id="AmoebaDB:ACA1_064600"/>
<dbReference type="Gene3D" id="2.60.120.560">
    <property type="entry name" value="Exo-inulinase, domain 1"/>
    <property type="match status" value="1"/>
</dbReference>
<keyword evidence="2" id="KW-0449">Lipoprotein</keyword>
<dbReference type="Proteomes" id="UP000011083">
    <property type="component" value="Unassembled WGS sequence"/>
</dbReference>
<keyword evidence="1" id="KW-0732">Signal</keyword>
<dbReference type="GeneID" id="14918183"/>
<feature type="chain" id="PRO_5003990751" evidence="1">
    <location>
        <begin position="21"/>
        <end position="225"/>
    </location>
</feature>
<dbReference type="RefSeq" id="XP_004339686.1">
    <property type="nucleotide sequence ID" value="XM_004339638.1"/>
</dbReference>
<keyword evidence="3" id="KW-1185">Reference proteome</keyword>
<name>L8GYR4_ACACF</name>
<dbReference type="AlphaFoldDB" id="L8GYR4"/>
<gene>
    <name evidence="2" type="ORF">ACA1_064600</name>
</gene>
<protein>
    <submittedName>
        <fullName evidence="2">Lipoprotein, putative</fullName>
    </submittedName>
</protein>
<evidence type="ECO:0000256" key="1">
    <source>
        <dbReference type="SAM" id="SignalP"/>
    </source>
</evidence>
<evidence type="ECO:0000313" key="3">
    <source>
        <dbReference type="Proteomes" id="UP000011083"/>
    </source>
</evidence>
<feature type="signal peptide" evidence="1">
    <location>
        <begin position="1"/>
        <end position="20"/>
    </location>
</feature>
<dbReference type="KEGG" id="acan:ACA1_064600"/>
<dbReference type="OMA" id="WLVWAYT"/>
<proteinExistence type="predicted"/>
<dbReference type="EMBL" id="KB007974">
    <property type="protein sequence ID" value="ELR17673.1"/>
    <property type="molecule type" value="Genomic_DNA"/>
</dbReference>
<reference evidence="2 3" key="1">
    <citation type="journal article" date="2013" name="Genome Biol.">
        <title>Genome of Acanthamoeba castellanii highlights extensive lateral gene transfer and early evolution of tyrosine kinase signaling.</title>
        <authorList>
            <person name="Clarke M."/>
            <person name="Lohan A.J."/>
            <person name="Liu B."/>
            <person name="Lagkouvardos I."/>
            <person name="Roy S."/>
            <person name="Zafar N."/>
            <person name="Bertelli C."/>
            <person name="Schilde C."/>
            <person name="Kianianmomeni A."/>
            <person name="Burglin T.R."/>
            <person name="Frech C."/>
            <person name="Turcotte B."/>
            <person name="Kopec K.O."/>
            <person name="Synnott J.M."/>
            <person name="Choo C."/>
            <person name="Paponov I."/>
            <person name="Finkler A."/>
            <person name="Soon Heng Tan C."/>
            <person name="Hutchins A.P."/>
            <person name="Weinmeier T."/>
            <person name="Rattei T."/>
            <person name="Chu J.S."/>
            <person name="Gimenez G."/>
            <person name="Irimia M."/>
            <person name="Rigden D.J."/>
            <person name="Fitzpatrick D.A."/>
            <person name="Lorenzo-Morales J."/>
            <person name="Bateman A."/>
            <person name="Chiu C.H."/>
            <person name="Tang P."/>
            <person name="Hegemann P."/>
            <person name="Fromm H."/>
            <person name="Raoult D."/>
            <person name="Greub G."/>
            <person name="Miranda-Saavedra D."/>
            <person name="Chen N."/>
            <person name="Nash P."/>
            <person name="Ginger M.L."/>
            <person name="Horn M."/>
            <person name="Schaap P."/>
            <person name="Caler L."/>
            <person name="Loftus B."/>
        </authorList>
    </citation>
    <scope>NUCLEOTIDE SEQUENCE [LARGE SCALE GENOMIC DNA]</scope>
    <source>
        <strain evidence="2 3">Neff</strain>
    </source>
</reference>
<sequence length="225" mass="24216">MTPRQRVFVVGLLLVVVASAGTIPLTPAHWNVLYDGYGEVTWNSNETVSFAPQKNDAGTSAVLVLSLAKARDFDLTINATTVRQLKTTPEKWEVFWVMFNYVQIGNGTSNDKKTNSFILKPNGCELGTAYGDLGQNFTATTSTPTLALGTPYQYTITKRGYHLTVAIDGVSVLDATYDHTGLYDQEGVIGLYCEDAAVQVTSAVLTSHDPAASGSAASALSRPLW</sequence>
<evidence type="ECO:0000313" key="2">
    <source>
        <dbReference type="EMBL" id="ELR17673.1"/>
    </source>
</evidence>